<dbReference type="EMBL" id="FOYP01000001">
    <property type="protein sequence ID" value="SFR35747.1"/>
    <property type="molecule type" value="Genomic_DNA"/>
</dbReference>
<dbReference type="InterPro" id="IPR011006">
    <property type="entry name" value="CheY-like_superfamily"/>
</dbReference>
<evidence type="ECO:0000313" key="3">
    <source>
        <dbReference type="Proteomes" id="UP000199478"/>
    </source>
</evidence>
<reference evidence="3" key="1">
    <citation type="submission" date="2016-10" db="EMBL/GenBank/DDBJ databases">
        <authorList>
            <person name="Varghese N."/>
            <person name="Submissions S."/>
        </authorList>
    </citation>
    <scope>NUCLEOTIDE SEQUENCE [LARGE SCALE GENOMIC DNA]</scope>
    <source>
        <strain evidence="3">DSM 26879</strain>
    </source>
</reference>
<dbReference type="OrthoDB" id="7875369at2"/>
<feature type="region of interest" description="Disordered" evidence="1">
    <location>
        <begin position="130"/>
        <end position="152"/>
    </location>
</feature>
<gene>
    <name evidence="2" type="ORF">SAMN04488005_0865</name>
</gene>
<keyword evidence="3" id="KW-1185">Reference proteome</keyword>
<dbReference type="AlphaFoldDB" id="A0A1I6G111"/>
<sequence length="218" mass="22703">MKALILRSDPDAAIAIAQTMIDNDFQISCVENFQIACALVRADSFDVLISDEAVDGHLTHALLAAAARKNPALSAIMVTDRTGAQEDPRLESIACLHAVVGTQVAAKLIGALAMTAINCNSLSAPARQAATQSLRTSASNWDGRDTPSQSGETVDQAAIDADITALAAALDAVQPADAQTTTRPVAPLERFDQPAVHAPHIAQVSIIGEGRHIPAGLQ</sequence>
<accession>A0A1I6G111</accession>
<organism evidence="2 3">
    <name type="scientific">Yoonia tamlensis</name>
    <dbReference type="NCBI Taxonomy" id="390270"/>
    <lineage>
        <taxon>Bacteria</taxon>
        <taxon>Pseudomonadati</taxon>
        <taxon>Pseudomonadota</taxon>
        <taxon>Alphaproteobacteria</taxon>
        <taxon>Rhodobacterales</taxon>
        <taxon>Paracoccaceae</taxon>
        <taxon>Yoonia</taxon>
    </lineage>
</organism>
<proteinExistence type="predicted"/>
<evidence type="ECO:0000256" key="1">
    <source>
        <dbReference type="SAM" id="MobiDB-lite"/>
    </source>
</evidence>
<dbReference type="Proteomes" id="UP000199478">
    <property type="component" value="Unassembled WGS sequence"/>
</dbReference>
<evidence type="ECO:0008006" key="4">
    <source>
        <dbReference type="Google" id="ProtNLM"/>
    </source>
</evidence>
<evidence type="ECO:0000313" key="2">
    <source>
        <dbReference type="EMBL" id="SFR35747.1"/>
    </source>
</evidence>
<dbReference type="RefSeq" id="WP_090196862.1">
    <property type="nucleotide sequence ID" value="NZ_FOYP01000001.1"/>
</dbReference>
<protein>
    <recommendedName>
        <fullName evidence="4">Response regulatory domain-containing protein</fullName>
    </recommendedName>
</protein>
<dbReference type="SUPFAM" id="SSF52172">
    <property type="entry name" value="CheY-like"/>
    <property type="match status" value="1"/>
</dbReference>
<name>A0A1I6G111_9RHOB</name>